<dbReference type="GO" id="GO:0006900">
    <property type="term" value="P:vesicle budding from membrane"/>
    <property type="evidence" value="ECO:0007669"/>
    <property type="project" value="TreeGrafter"/>
</dbReference>
<comment type="subcellular location">
    <subcellularLocation>
        <location evidence="1">Cytoplasmic vesicle</location>
        <location evidence="1">Clathrin-coated vesicle</location>
    </subcellularLocation>
    <subcellularLocation>
        <location evidence="2">Golgi apparatus</location>
    </subcellularLocation>
    <subcellularLocation>
        <location evidence="3">Membrane</location>
        <location evidence="3">Clathrin-coated pit</location>
    </subcellularLocation>
</comment>
<dbReference type="Gene3D" id="1.20.58.150">
    <property type="entry name" value="ANTH domain"/>
    <property type="match status" value="2"/>
</dbReference>
<proteinExistence type="predicted"/>
<dbReference type="InterPro" id="IPR011417">
    <property type="entry name" value="ANTH_dom"/>
</dbReference>
<keyword evidence="4" id="KW-0254">Endocytosis</keyword>
<protein>
    <recommendedName>
        <fullName evidence="10">ENTH domain-containing protein</fullName>
    </recommendedName>
</protein>
<keyword evidence="6" id="KW-0472">Membrane</keyword>
<keyword evidence="5" id="KW-0333">Golgi apparatus</keyword>
<dbReference type="PANTHER" id="PTHR22951">
    <property type="entry name" value="CLATHRIN ASSEMBLY PROTEIN"/>
    <property type="match status" value="1"/>
</dbReference>
<dbReference type="Pfam" id="PF07651">
    <property type="entry name" value="ANTH"/>
    <property type="match status" value="2"/>
</dbReference>
<dbReference type="InterPro" id="IPR045192">
    <property type="entry name" value="AP180-like"/>
</dbReference>
<dbReference type="InterPro" id="IPR014712">
    <property type="entry name" value="ANTH_dom_sf"/>
</dbReference>
<accession>A0A843TFA6</accession>
<dbReference type="GO" id="GO:0030136">
    <property type="term" value="C:clathrin-coated vesicle"/>
    <property type="evidence" value="ECO:0007669"/>
    <property type="project" value="UniProtKB-SubCell"/>
</dbReference>
<reference evidence="11" key="1">
    <citation type="submission" date="2017-07" db="EMBL/GenBank/DDBJ databases">
        <title>Taro Niue Genome Assembly and Annotation.</title>
        <authorList>
            <person name="Atibalentja N."/>
            <person name="Keating K."/>
            <person name="Fields C.J."/>
        </authorList>
    </citation>
    <scope>NUCLEOTIDE SEQUENCE</scope>
    <source>
        <strain evidence="11">Niue_2</strain>
        <tissue evidence="11">Leaf</tissue>
    </source>
</reference>
<dbReference type="GO" id="GO:0005794">
    <property type="term" value="C:Golgi apparatus"/>
    <property type="evidence" value="ECO:0007669"/>
    <property type="project" value="UniProtKB-SubCell"/>
</dbReference>
<dbReference type="EMBL" id="NMUH01000025">
    <property type="protein sequence ID" value="MQL68936.1"/>
    <property type="molecule type" value="Genomic_DNA"/>
</dbReference>
<evidence type="ECO:0000256" key="8">
    <source>
        <dbReference type="ARBA" id="ARBA00023329"/>
    </source>
</evidence>
<dbReference type="FunFam" id="1.25.40.90:FF:000005">
    <property type="entry name" value="Clathrin assembly protein AP180"/>
    <property type="match status" value="1"/>
</dbReference>
<dbReference type="GO" id="GO:0032050">
    <property type="term" value="F:clathrin heavy chain binding"/>
    <property type="evidence" value="ECO:0007669"/>
    <property type="project" value="TreeGrafter"/>
</dbReference>
<dbReference type="SUPFAM" id="SSF48464">
    <property type="entry name" value="ENTH/VHS domain"/>
    <property type="match status" value="1"/>
</dbReference>
<evidence type="ECO:0000259" key="10">
    <source>
        <dbReference type="PROSITE" id="PS50942"/>
    </source>
</evidence>
<keyword evidence="7" id="KW-0168">Coated pit</keyword>
<evidence type="ECO:0000313" key="12">
    <source>
        <dbReference type="Proteomes" id="UP000652761"/>
    </source>
</evidence>
<dbReference type="GO" id="GO:0000149">
    <property type="term" value="F:SNARE binding"/>
    <property type="evidence" value="ECO:0007669"/>
    <property type="project" value="TreeGrafter"/>
</dbReference>
<evidence type="ECO:0000256" key="9">
    <source>
        <dbReference type="SAM" id="MobiDB-lite"/>
    </source>
</evidence>
<feature type="region of interest" description="Disordered" evidence="9">
    <location>
        <begin position="380"/>
        <end position="403"/>
    </location>
</feature>
<dbReference type="CDD" id="cd03564">
    <property type="entry name" value="ANTH_N"/>
    <property type="match status" value="1"/>
</dbReference>
<dbReference type="Gene3D" id="1.25.40.90">
    <property type="match status" value="1"/>
</dbReference>
<dbReference type="InterPro" id="IPR013809">
    <property type="entry name" value="ENTH"/>
</dbReference>
<feature type="region of interest" description="Disordered" evidence="9">
    <location>
        <begin position="511"/>
        <end position="533"/>
    </location>
</feature>
<keyword evidence="12" id="KW-1185">Reference proteome</keyword>
<dbReference type="InterPro" id="IPR048050">
    <property type="entry name" value="ANTH_N_plant"/>
</dbReference>
<gene>
    <name evidence="11" type="ORF">Taro_001199</name>
</gene>
<dbReference type="GO" id="GO:0005546">
    <property type="term" value="F:phosphatidylinositol-4,5-bisphosphate binding"/>
    <property type="evidence" value="ECO:0007669"/>
    <property type="project" value="TreeGrafter"/>
</dbReference>
<dbReference type="AlphaFoldDB" id="A0A843TFA6"/>
<feature type="domain" description="ENTH" evidence="10">
    <location>
        <begin position="28"/>
        <end position="166"/>
    </location>
</feature>
<dbReference type="SUPFAM" id="SSF89009">
    <property type="entry name" value="GAT-like domain"/>
    <property type="match status" value="2"/>
</dbReference>
<keyword evidence="8" id="KW-0968">Cytoplasmic vesicle</keyword>
<evidence type="ECO:0000256" key="7">
    <source>
        <dbReference type="ARBA" id="ARBA00023176"/>
    </source>
</evidence>
<evidence type="ECO:0000256" key="5">
    <source>
        <dbReference type="ARBA" id="ARBA00023034"/>
    </source>
</evidence>
<dbReference type="GO" id="GO:0048268">
    <property type="term" value="P:clathrin coat assembly"/>
    <property type="evidence" value="ECO:0007669"/>
    <property type="project" value="InterPro"/>
</dbReference>
<dbReference type="GO" id="GO:0005905">
    <property type="term" value="C:clathrin-coated pit"/>
    <property type="evidence" value="ECO:0007669"/>
    <property type="project" value="UniProtKB-SubCell"/>
</dbReference>
<dbReference type="OrthoDB" id="44015at2759"/>
<evidence type="ECO:0000256" key="4">
    <source>
        <dbReference type="ARBA" id="ARBA00022583"/>
    </source>
</evidence>
<comment type="caution">
    <text evidence="11">The sequence shown here is derived from an EMBL/GenBank/DDBJ whole genome shotgun (WGS) entry which is preliminary data.</text>
</comment>
<name>A0A843TFA6_COLES</name>
<evidence type="ECO:0000256" key="1">
    <source>
        <dbReference type="ARBA" id="ARBA00004132"/>
    </source>
</evidence>
<dbReference type="Proteomes" id="UP000652761">
    <property type="component" value="Unassembled WGS sequence"/>
</dbReference>
<dbReference type="GO" id="GO:0005545">
    <property type="term" value="F:1-phosphatidylinositol binding"/>
    <property type="evidence" value="ECO:0007669"/>
    <property type="project" value="InterPro"/>
</dbReference>
<dbReference type="InterPro" id="IPR008942">
    <property type="entry name" value="ENTH_VHS"/>
</dbReference>
<evidence type="ECO:0000256" key="2">
    <source>
        <dbReference type="ARBA" id="ARBA00004555"/>
    </source>
</evidence>
<evidence type="ECO:0000256" key="6">
    <source>
        <dbReference type="ARBA" id="ARBA00023136"/>
    </source>
</evidence>
<dbReference type="PROSITE" id="PS50942">
    <property type="entry name" value="ENTH"/>
    <property type="match status" value="1"/>
</dbReference>
<dbReference type="PANTHER" id="PTHR22951:SF97">
    <property type="entry name" value="ENTH DOMAIN-CONTAINING PROTEIN"/>
    <property type="match status" value="1"/>
</dbReference>
<evidence type="ECO:0000313" key="11">
    <source>
        <dbReference type="EMBL" id="MQL68936.1"/>
    </source>
</evidence>
<organism evidence="11 12">
    <name type="scientific">Colocasia esculenta</name>
    <name type="common">Wild taro</name>
    <name type="synonym">Arum esculentum</name>
    <dbReference type="NCBI Taxonomy" id="4460"/>
    <lineage>
        <taxon>Eukaryota</taxon>
        <taxon>Viridiplantae</taxon>
        <taxon>Streptophyta</taxon>
        <taxon>Embryophyta</taxon>
        <taxon>Tracheophyta</taxon>
        <taxon>Spermatophyta</taxon>
        <taxon>Magnoliopsida</taxon>
        <taxon>Liliopsida</taxon>
        <taxon>Araceae</taxon>
        <taxon>Aroideae</taxon>
        <taxon>Colocasieae</taxon>
        <taxon>Colocasia</taxon>
    </lineage>
</organism>
<dbReference type="GO" id="GO:0072583">
    <property type="term" value="P:clathrin-dependent endocytosis"/>
    <property type="evidence" value="ECO:0007669"/>
    <property type="project" value="InterPro"/>
</dbReference>
<evidence type="ECO:0000256" key="3">
    <source>
        <dbReference type="ARBA" id="ARBA00004600"/>
    </source>
</evidence>
<dbReference type="SMART" id="SM00273">
    <property type="entry name" value="ENTH"/>
    <property type="match status" value="1"/>
</dbReference>
<sequence length="595" mass="65700">MAGGGGTQQSLRKALGALKDSTKVGLAKVNSEYKELDVAIVKATNHDEQIAKEKHIRTILDAVSATRPRADIAYCINSLARRLAKTHNWAVALKILIVIHRTLREADPTFQGELIDFTRSSRHMLNLSHFKDDSSPNAWDYSAWVRTYALYLEERVECFRVMKYDVETEQSKMKELDTVDLLEHLPALQQLLFRLVSCQPEGAAVYNNVIQCALSFVSRNFKHFLMPSFPSCIIHFCPPPLKKKTICSFKLILLQVVSESVQIYAAIDDGILNLVNKFFDMQRHDAVRALEIYRKAGYQVLLYTPFPSSLQAERLSEFYEICKGLNLGLSGKFTKINQPPEAFLKAMEEYVKEAPRPLLLPRSVGDCETENTPKAILAIEDKKDEDDSGHKEVEDEDERPETMQVREIDDVPADSPVADLLGLDDFSQDAAALEDKNALALAILTDDNLSCSTGTTGGSVDLAGEVTGWEVALVTAPTSNGSAVAESKLVIAGGLDKLTLDSLYDDAMARRSNQNGGSNVGQVAPNSFENDPFQASNSIAPPINVQMADMSQQQALIMNQQQIVGNNTTNPFGDPYGGGMGLQPYQPQNPYTGFL</sequence>